<keyword evidence="5" id="KW-1133">Transmembrane helix</keyword>
<evidence type="ECO:0000256" key="4">
    <source>
        <dbReference type="RuleBase" id="RU361153"/>
    </source>
</evidence>
<keyword evidence="2 4" id="KW-0378">Hydrolase</keyword>
<dbReference type="PANTHER" id="PTHR31263">
    <property type="entry name" value="CELLULASE FAMILY PROTEIN (AFU_ORTHOLOGUE AFUA_5G14560)"/>
    <property type="match status" value="1"/>
</dbReference>
<evidence type="ECO:0000256" key="2">
    <source>
        <dbReference type="ARBA" id="ARBA00022801"/>
    </source>
</evidence>
<dbReference type="SUPFAM" id="SSF51445">
    <property type="entry name" value="(Trans)glycosidases"/>
    <property type="match status" value="1"/>
</dbReference>
<evidence type="ECO:0000256" key="5">
    <source>
        <dbReference type="SAM" id="Phobius"/>
    </source>
</evidence>
<dbReference type="GO" id="GO:0000272">
    <property type="term" value="P:polysaccharide catabolic process"/>
    <property type="evidence" value="ECO:0007669"/>
    <property type="project" value="InterPro"/>
</dbReference>
<evidence type="ECO:0000259" key="6">
    <source>
        <dbReference type="Pfam" id="PF00150"/>
    </source>
</evidence>
<comment type="similarity">
    <text evidence="1 4">Belongs to the glycosyl hydrolase 5 (cellulase A) family.</text>
</comment>
<keyword evidence="5" id="KW-0472">Membrane</keyword>
<reference evidence="7" key="1">
    <citation type="submission" date="2021-01" db="EMBL/GenBank/DDBJ databases">
        <authorList>
            <person name="Corre E."/>
            <person name="Pelletier E."/>
            <person name="Niang G."/>
            <person name="Scheremetjew M."/>
            <person name="Finn R."/>
            <person name="Kale V."/>
            <person name="Holt S."/>
            <person name="Cochrane G."/>
            <person name="Meng A."/>
            <person name="Brown T."/>
            <person name="Cohen L."/>
        </authorList>
    </citation>
    <scope>NUCLEOTIDE SEQUENCE</scope>
    <source>
        <strain evidence="7">RCC3387</strain>
    </source>
</reference>
<gene>
    <name evidence="7" type="ORF">BRAN1462_LOCUS33713</name>
</gene>
<proteinExistence type="inferred from homology"/>
<dbReference type="PANTHER" id="PTHR31263:SF0">
    <property type="entry name" value="CELLULASE FAMILY PROTEIN (AFU_ORTHOLOGUE AFUA_5G14560)"/>
    <property type="match status" value="1"/>
</dbReference>
<evidence type="ECO:0000256" key="3">
    <source>
        <dbReference type="ARBA" id="ARBA00023295"/>
    </source>
</evidence>
<dbReference type="EMBL" id="HBGW01053114">
    <property type="protein sequence ID" value="CAD9588421.1"/>
    <property type="molecule type" value="Transcribed_RNA"/>
</dbReference>
<protein>
    <recommendedName>
        <fullName evidence="6">Glycoside hydrolase family 5 domain-containing protein</fullName>
    </recommendedName>
</protein>
<dbReference type="InterPro" id="IPR001547">
    <property type="entry name" value="Glyco_hydro_5"/>
</dbReference>
<evidence type="ECO:0000313" key="7">
    <source>
        <dbReference type="EMBL" id="CAD9588421.1"/>
    </source>
</evidence>
<keyword evidence="3 4" id="KW-0326">Glycosidase</keyword>
<sequence length="450" mass="51285">MLRANPELQGLSAMEVFDRCVDAITNQGLLVILNHHMFDAAWCCDTIDGNGLWFTDKYSTDDWLNGLTFLAERYKDNPRVVAFDIRNEPRPWVKEGGTSILPWWGLETSILNLFGYQVVDWRRAASRGAVAVWKGNPVANVVIEGNWFASNLAHVTDLPLMLAQGCLQSRVVYSLHEYSWYSTAYLVWSHLAGPFELFGFLRDITVEYGTEAEGRDDVQSTHPFTEQPYDRFADMREEAGFYLQRDDIAPVWVSEFGGMRRGASKWHNNTMRFFKAMDASWCWWPLDPQKIPQDFDPEDPDGQLDLYGLFNPPSRDYRSVVGWKLQDLVDLQAPSPDAPARVSVPPQCTFDPRANEEAANRATGGLEFLLSIHWTVYMALTTAIFVLLVLLRCIALCSCCLCVRTAWLGFTSGLRSARFGFTSGLMMWLPTWLRRMFVKDAENYAPLVHP</sequence>
<feature type="transmembrane region" description="Helical" evidence="5">
    <location>
        <begin position="376"/>
        <end position="403"/>
    </location>
</feature>
<dbReference type="GO" id="GO:0004553">
    <property type="term" value="F:hydrolase activity, hydrolyzing O-glycosyl compounds"/>
    <property type="evidence" value="ECO:0007669"/>
    <property type="project" value="InterPro"/>
</dbReference>
<dbReference type="Gene3D" id="3.20.20.80">
    <property type="entry name" value="Glycosidases"/>
    <property type="match status" value="1"/>
</dbReference>
<keyword evidence="5" id="KW-0812">Transmembrane</keyword>
<dbReference type="Pfam" id="PF00150">
    <property type="entry name" value="Cellulase"/>
    <property type="match status" value="1"/>
</dbReference>
<organism evidence="7">
    <name type="scientific">Zooxanthella nutricula</name>
    <dbReference type="NCBI Taxonomy" id="1333877"/>
    <lineage>
        <taxon>Eukaryota</taxon>
        <taxon>Sar</taxon>
        <taxon>Alveolata</taxon>
        <taxon>Dinophyceae</taxon>
        <taxon>Peridiniales</taxon>
        <taxon>Peridiniales incertae sedis</taxon>
        <taxon>Zooxanthella</taxon>
    </lineage>
</organism>
<dbReference type="AlphaFoldDB" id="A0A7S2KW00"/>
<evidence type="ECO:0000256" key="1">
    <source>
        <dbReference type="ARBA" id="ARBA00005641"/>
    </source>
</evidence>
<name>A0A7S2KW00_9DINO</name>
<accession>A0A7S2KW00</accession>
<feature type="domain" description="Glycoside hydrolase family 5" evidence="6">
    <location>
        <begin position="5"/>
        <end position="288"/>
    </location>
</feature>
<dbReference type="InterPro" id="IPR017853">
    <property type="entry name" value="GH"/>
</dbReference>